<evidence type="ECO:0000256" key="9">
    <source>
        <dbReference type="ARBA" id="ARBA00023136"/>
    </source>
</evidence>
<dbReference type="GO" id="GO:0009897">
    <property type="term" value="C:external side of plasma membrane"/>
    <property type="evidence" value="ECO:0007669"/>
    <property type="project" value="TreeGrafter"/>
</dbReference>
<evidence type="ECO:0000256" key="16">
    <source>
        <dbReference type="ARBA" id="ARBA00074065"/>
    </source>
</evidence>
<comment type="subcellular location">
    <subcellularLocation>
        <location evidence="1">Cell membrane</location>
        <topology evidence="1">Single-pass type I membrane protein</topology>
    </subcellularLocation>
</comment>
<evidence type="ECO:0000256" key="15">
    <source>
        <dbReference type="ARBA" id="ARBA00062369"/>
    </source>
</evidence>
<evidence type="ECO:0000256" key="11">
    <source>
        <dbReference type="ARBA" id="ARBA00023170"/>
    </source>
</evidence>
<keyword evidence="3 18" id="KW-0812">Transmembrane</keyword>
<keyword evidence="13" id="KW-0393">Immunoglobulin domain</keyword>
<keyword evidence="5" id="KW-0832">Ubl conjugation</keyword>
<keyword evidence="8" id="KW-1064">Adaptive immunity</keyword>
<dbReference type="GO" id="GO:0071222">
    <property type="term" value="P:cellular response to lipopolysaccharide"/>
    <property type="evidence" value="ECO:0007669"/>
    <property type="project" value="TreeGrafter"/>
</dbReference>
<evidence type="ECO:0000313" key="20">
    <source>
        <dbReference type="Ensembl" id="ENSLAFP00000020451.1"/>
    </source>
</evidence>
<dbReference type="Proteomes" id="UP000007646">
    <property type="component" value="Unassembled WGS sequence"/>
</dbReference>
<evidence type="ECO:0000256" key="3">
    <source>
        <dbReference type="ARBA" id="ARBA00022692"/>
    </source>
</evidence>
<dbReference type="GO" id="GO:0031295">
    <property type="term" value="P:T cell costimulation"/>
    <property type="evidence" value="ECO:0007669"/>
    <property type="project" value="TreeGrafter"/>
</dbReference>
<dbReference type="InterPro" id="IPR037677">
    <property type="entry name" value="CD86_IgV"/>
</dbReference>
<keyword evidence="6" id="KW-0391">Immunity</keyword>
<dbReference type="GeneTree" id="ENSGT00940000161500"/>
<dbReference type="InterPro" id="IPR013106">
    <property type="entry name" value="Ig_V-set"/>
</dbReference>
<evidence type="ECO:0000313" key="21">
    <source>
        <dbReference type="Proteomes" id="UP000007646"/>
    </source>
</evidence>
<keyword evidence="21" id="KW-1185">Reference proteome</keyword>
<evidence type="ECO:0000256" key="12">
    <source>
        <dbReference type="ARBA" id="ARBA00023180"/>
    </source>
</evidence>
<dbReference type="InterPro" id="IPR051713">
    <property type="entry name" value="T-cell_Activation_Regulation"/>
</dbReference>
<evidence type="ECO:0000256" key="2">
    <source>
        <dbReference type="ARBA" id="ARBA00022475"/>
    </source>
</evidence>
<dbReference type="PANTHER" id="PTHR25466:SF2">
    <property type="entry name" value="T-LYMPHOCYTE ACTIVATION ANTIGEN CD86"/>
    <property type="match status" value="1"/>
</dbReference>
<dbReference type="FunCoup" id="G3TXZ3">
    <property type="interactions" value="96"/>
</dbReference>
<dbReference type="FunFam" id="2.60.40.10:FF:000582">
    <property type="entry name" value="T-lymphocyte activation antigen CD86"/>
    <property type="match status" value="1"/>
</dbReference>
<reference evidence="20 21" key="1">
    <citation type="submission" date="2009-06" db="EMBL/GenBank/DDBJ databases">
        <title>The Genome Sequence of Loxodonta africana (African elephant).</title>
        <authorList>
            <person name="Di Palma F."/>
            <person name="Heiman D."/>
            <person name="Young S."/>
            <person name="Johnson J."/>
            <person name="Lander E.S."/>
            <person name="Lindblad-Toh K."/>
        </authorList>
    </citation>
    <scope>NUCLEOTIDE SEQUENCE [LARGE SCALE GENOMIC DNA]</scope>
    <source>
        <strain evidence="20 21">Isolate ISIS603380</strain>
    </source>
</reference>
<dbReference type="PROSITE" id="PS50835">
    <property type="entry name" value="IG_LIKE"/>
    <property type="match status" value="1"/>
</dbReference>
<dbReference type="GO" id="GO:0042130">
    <property type="term" value="P:negative regulation of T cell proliferation"/>
    <property type="evidence" value="ECO:0007669"/>
    <property type="project" value="TreeGrafter"/>
</dbReference>
<keyword evidence="10" id="KW-1015">Disulfide bond</keyword>
<comment type="subunit">
    <text evidence="15">Homodimer. Interacts with MARCH8. Interacts (via cytoplasmic domain) with PHB1 and PHB2; the interactions increases after priming with CD40. Interacts with CD28.</text>
</comment>
<evidence type="ECO:0000256" key="10">
    <source>
        <dbReference type="ARBA" id="ARBA00023157"/>
    </source>
</evidence>
<keyword evidence="11" id="KW-0675">Receptor</keyword>
<dbReference type="Ensembl" id="ENSLAFT00000030143.1">
    <property type="protein sequence ID" value="ENSLAFP00000020451.1"/>
    <property type="gene ID" value="ENSLAFG00000010871.3"/>
</dbReference>
<dbReference type="InParanoid" id="G3TXZ3"/>
<evidence type="ECO:0000256" key="14">
    <source>
        <dbReference type="ARBA" id="ARBA00060284"/>
    </source>
</evidence>
<dbReference type="InterPro" id="IPR013783">
    <property type="entry name" value="Ig-like_fold"/>
</dbReference>
<accession>G3TXZ3</accession>
<dbReference type="InterPro" id="IPR007110">
    <property type="entry name" value="Ig-like_dom"/>
</dbReference>
<dbReference type="Pfam" id="PF07686">
    <property type="entry name" value="V-set"/>
    <property type="match status" value="1"/>
</dbReference>
<evidence type="ECO:0000256" key="1">
    <source>
        <dbReference type="ARBA" id="ARBA00004251"/>
    </source>
</evidence>
<evidence type="ECO:0000256" key="18">
    <source>
        <dbReference type="SAM" id="Phobius"/>
    </source>
</evidence>
<evidence type="ECO:0000256" key="4">
    <source>
        <dbReference type="ARBA" id="ARBA00022729"/>
    </source>
</evidence>
<sequence length="291" mass="33398">VDFLSSLQIVTHAVQMLRVILSGVSQGAAAAIKTYFNETAYLPCQFINSQNISLDELVVFWQNQEKLVVYELYQGKEKFDNVDPKYKNRNISFDEENWTLRLHNVEIKDQGDYQCFIHHKGPKGLVPSHKMFPPTKLLVIANFSQPEIMEGSNSSSKSYRNLTCSSIQGYPQPEEMYFLLTTENSTIKYSTTMQKSQDNITELYNVSISWSYSGFHDTTNRSIICVLCVSEMCLFSKPYDIAPVPPKTHPPPKDDILWITALSLVIVGVTVFFLVRWKRKKKQPDLSRECQ</sequence>
<organism evidence="20 21">
    <name type="scientific">Loxodonta africana</name>
    <name type="common">African elephant</name>
    <dbReference type="NCBI Taxonomy" id="9785"/>
    <lineage>
        <taxon>Eukaryota</taxon>
        <taxon>Metazoa</taxon>
        <taxon>Chordata</taxon>
        <taxon>Craniata</taxon>
        <taxon>Vertebrata</taxon>
        <taxon>Euteleostomi</taxon>
        <taxon>Mammalia</taxon>
        <taxon>Eutheria</taxon>
        <taxon>Afrotheria</taxon>
        <taxon>Proboscidea</taxon>
        <taxon>Elephantidae</taxon>
        <taxon>Loxodonta</taxon>
    </lineage>
</organism>
<keyword evidence="9 18" id="KW-0472">Membrane</keyword>
<dbReference type="InterPro" id="IPR036179">
    <property type="entry name" value="Ig-like_dom_sf"/>
</dbReference>
<reference evidence="20" key="3">
    <citation type="submission" date="2025-09" db="UniProtKB">
        <authorList>
            <consortium name="Ensembl"/>
        </authorList>
    </citation>
    <scope>IDENTIFICATION</scope>
    <source>
        <strain evidence="20">Isolate ISIS603380</strain>
    </source>
</reference>
<evidence type="ECO:0000256" key="8">
    <source>
        <dbReference type="ARBA" id="ARBA00023130"/>
    </source>
</evidence>
<dbReference type="SUPFAM" id="SSF48726">
    <property type="entry name" value="Immunoglobulin"/>
    <property type="match status" value="1"/>
</dbReference>
<keyword evidence="12" id="KW-0325">Glycoprotein</keyword>
<keyword evidence="7 18" id="KW-1133">Transmembrane helix</keyword>
<feature type="transmembrane region" description="Helical" evidence="18">
    <location>
        <begin position="256"/>
        <end position="275"/>
    </location>
</feature>
<evidence type="ECO:0000256" key="6">
    <source>
        <dbReference type="ARBA" id="ARBA00022859"/>
    </source>
</evidence>
<evidence type="ECO:0000256" key="7">
    <source>
        <dbReference type="ARBA" id="ARBA00022989"/>
    </source>
</evidence>
<keyword evidence="2" id="KW-1003">Cell membrane</keyword>
<evidence type="ECO:0000256" key="5">
    <source>
        <dbReference type="ARBA" id="ARBA00022843"/>
    </source>
</evidence>
<dbReference type="GO" id="GO:0046649">
    <property type="term" value="P:lymphocyte activation"/>
    <property type="evidence" value="ECO:0007669"/>
    <property type="project" value="UniProtKB-ARBA"/>
</dbReference>
<dbReference type="GO" id="GO:0007166">
    <property type="term" value="P:cell surface receptor signaling pathway"/>
    <property type="evidence" value="ECO:0007669"/>
    <property type="project" value="TreeGrafter"/>
</dbReference>
<name>G3TXZ3_LOXAF</name>
<dbReference type="GO" id="GO:0002250">
    <property type="term" value="P:adaptive immune response"/>
    <property type="evidence" value="ECO:0007669"/>
    <property type="project" value="UniProtKB-KW"/>
</dbReference>
<comment type="function">
    <text evidence="14">Receptor involved in the costimulatory signal essential for T-lymphocyte proliferation and interleukin-2 production, by binding CD28 or CTLA-4. May play a critical role in the early events of T-cell activation and costimulation of naive T-cells, such as deciding between immunity and anergy that is made by T-cells within 24 hours after activation. Also involved in the regulation of B cells function, plays a role in regulating the level of IgG(1) produced. Upon CD40 engagement, activates NF-kappa-B signaling pathway via phospholipase C and protein kinase C activation.</text>
</comment>
<proteinExistence type="predicted"/>
<dbReference type="STRING" id="9785.ENSLAFP00000020451"/>
<dbReference type="AlphaFoldDB" id="G3TXZ3"/>
<dbReference type="CDD" id="cd16087">
    <property type="entry name" value="IgV_CD86"/>
    <property type="match status" value="1"/>
</dbReference>
<keyword evidence="4" id="KW-0732">Signal</keyword>
<dbReference type="GO" id="GO:0042102">
    <property type="term" value="P:positive regulation of T cell proliferation"/>
    <property type="evidence" value="ECO:0007669"/>
    <property type="project" value="TreeGrafter"/>
</dbReference>
<feature type="domain" description="Ig-like" evidence="19">
    <location>
        <begin position="37"/>
        <end position="132"/>
    </location>
</feature>
<dbReference type="PANTHER" id="PTHR25466">
    <property type="entry name" value="T-LYMPHOCYTE ACTIVATION ANTIGEN"/>
    <property type="match status" value="1"/>
</dbReference>
<dbReference type="Gene3D" id="2.60.40.10">
    <property type="entry name" value="Immunoglobulins"/>
    <property type="match status" value="2"/>
</dbReference>
<dbReference type="eggNOG" id="ENOG502S1FF">
    <property type="taxonomic scope" value="Eukaryota"/>
</dbReference>
<evidence type="ECO:0000256" key="17">
    <source>
        <dbReference type="ARBA" id="ARBA00078929"/>
    </source>
</evidence>
<dbReference type="FunFam" id="2.60.40.10:FF:000765">
    <property type="entry name" value="CD86 isoform 1"/>
    <property type="match status" value="1"/>
</dbReference>
<protein>
    <recommendedName>
        <fullName evidence="16">T-lymphocyte activation antigen CD86</fullName>
    </recommendedName>
    <alternativeName>
        <fullName evidence="17">Activation B7-2 antigen</fullName>
    </alternativeName>
</protein>
<dbReference type="SMART" id="SM00406">
    <property type="entry name" value="IGv"/>
    <property type="match status" value="1"/>
</dbReference>
<evidence type="ECO:0000259" key="19">
    <source>
        <dbReference type="PROSITE" id="PS50835"/>
    </source>
</evidence>
<evidence type="ECO:0000256" key="13">
    <source>
        <dbReference type="ARBA" id="ARBA00023319"/>
    </source>
</evidence>
<reference evidence="20" key="2">
    <citation type="submission" date="2025-08" db="UniProtKB">
        <authorList>
            <consortium name="Ensembl"/>
        </authorList>
    </citation>
    <scope>IDENTIFICATION</scope>
    <source>
        <strain evidence="20">Isolate ISIS603380</strain>
    </source>
</reference>
<dbReference type="OMA" id="LPCQFTN"/>